<gene>
    <name evidence="2" type="ORF">D3H65_24910</name>
</gene>
<keyword evidence="1" id="KW-0472">Membrane</keyword>
<dbReference type="KEGG" id="pseg:D3H65_24910"/>
<evidence type="ECO:0000313" key="3">
    <source>
        <dbReference type="Proteomes" id="UP000263900"/>
    </source>
</evidence>
<reference evidence="2 3" key="1">
    <citation type="submission" date="2018-09" db="EMBL/GenBank/DDBJ databases">
        <title>Genome sequencing of strain 6GH32-13.</title>
        <authorList>
            <person name="Weon H.-Y."/>
            <person name="Heo J."/>
            <person name="Kwon S.-W."/>
        </authorList>
    </citation>
    <scope>NUCLEOTIDE SEQUENCE [LARGE SCALE GENOMIC DNA]</scope>
    <source>
        <strain evidence="2 3">5GH32-13</strain>
    </source>
</reference>
<organism evidence="2 3">
    <name type="scientific">Paraflavitalea soli</name>
    <dbReference type="NCBI Taxonomy" id="2315862"/>
    <lineage>
        <taxon>Bacteria</taxon>
        <taxon>Pseudomonadati</taxon>
        <taxon>Bacteroidota</taxon>
        <taxon>Chitinophagia</taxon>
        <taxon>Chitinophagales</taxon>
        <taxon>Chitinophagaceae</taxon>
        <taxon>Paraflavitalea</taxon>
    </lineage>
</organism>
<dbReference type="RefSeq" id="WP_119052902.1">
    <property type="nucleotide sequence ID" value="NZ_CP032157.1"/>
</dbReference>
<keyword evidence="1" id="KW-1133">Transmembrane helix</keyword>
<accession>A0A3B7MVH8</accession>
<sequence length="401" mass="45596">MNITRHNYEEFFLLYVDNELSIVQRKAVEAFVEENPDLRTELVMLQQSILPANEPVVFMNKELLLRTTSAPNPVNETNCEEYFVLYADDELTNEQKDQVEQFVYRNPQHQASFELFQQVRLMPDTSIVFADKYTLYRSEEEDKAPVVRMRWWKIAAAAVVLLFVGATTWYTLTKDGGKVQPGGEKNVAKNTEAPQVKQPTPAIKEQTQQNIAATTDKVIAPDQTTAPTPDLATNKEDKKNIDQPARVVPVPVKDNKTTGFATVNKKERKNIEAPRNIPEVINVPQEEEKKMAVRTDLDKEKTNKPLTASTVGETNKLITTPTGLTAHEIEKNINASMATLNPVSKPDYQDEPYYPTEPDNKKNRMRGFFRKVSRVFDKATNADTDHEKSSIRIASFEFALK</sequence>
<evidence type="ECO:0000256" key="1">
    <source>
        <dbReference type="SAM" id="Phobius"/>
    </source>
</evidence>
<feature type="transmembrane region" description="Helical" evidence="1">
    <location>
        <begin position="151"/>
        <end position="172"/>
    </location>
</feature>
<evidence type="ECO:0000313" key="2">
    <source>
        <dbReference type="EMBL" id="AXY77026.1"/>
    </source>
</evidence>
<keyword evidence="1" id="KW-0812">Transmembrane</keyword>
<dbReference type="Proteomes" id="UP000263900">
    <property type="component" value="Chromosome"/>
</dbReference>
<dbReference type="OrthoDB" id="663559at2"/>
<keyword evidence="3" id="KW-1185">Reference proteome</keyword>
<name>A0A3B7MVH8_9BACT</name>
<dbReference type="AlphaFoldDB" id="A0A3B7MVH8"/>
<proteinExistence type="predicted"/>
<dbReference type="EMBL" id="CP032157">
    <property type="protein sequence ID" value="AXY77026.1"/>
    <property type="molecule type" value="Genomic_DNA"/>
</dbReference>
<protein>
    <submittedName>
        <fullName evidence="2">Uncharacterized protein</fullName>
    </submittedName>
</protein>